<dbReference type="HOGENOM" id="CLU_219400_0_0_5"/>
<gene>
    <name evidence="1" type="ORF">W911_16065</name>
</gene>
<proteinExistence type="predicted"/>
<accession>V5SHR7</accession>
<reference evidence="1 2" key="1">
    <citation type="journal article" date="2014" name="Genome Announc.">
        <title>Complete Genome Sequence of Hyphomicrobium nitrativorans Strain NL23, a Denitrifying Bacterium Isolated from Biofilm of a Methanol-Fed Denitrification System Treating Seawater at the Montreal Biodome.</title>
        <authorList>
            <person name="Martineau C."/>
            <person name="Villeneuve C."/>
            <person name="Mauffrey F."/>
            <person name="Villemur R."/>
        </authorList>
    </citation>
    <scope>NUCLEOTIDE SEQUENCE [LARGE SCALE GENOMIC DNA]</scope>
    <source>
        <strain evidence="1">NL23</strain>
    </source>
</reference>
<protein>
    <submittedName>
        <fullName evidence="1">Uncharacterized protein</fullName>
    </submittedName>
</protein>
<dbReference type="KEGG" id="hni:W911_16065"/>
<organism evidence="1 2">
    <name type="scientific">Hyphomicrobium nitrativorans NL23</name>
    <dbReference type="NCBI Taxonomy" id="1029756"/>
    <lineage>
        <taxon>Bacteria</taxon>
        <taxon>Pseudomonadati</taxon>
        <taxon>Pseudomonadota</taxon>
        <taxon>Alphaproteobacteria</taxon>
        <taxon>Hyphomicrobiales</taxon>
        <taxon>Hyphomicrobiaceae</taxon>
        <taxon>Hyphomicrobium</taxon>
    </lineage>
</organism>
<dbReference type="Proteomes" id="UP000018542">
    <property type="component" value="Chromosome"/>
</dbReference>
<keyword evidence="2" id="KW-1185">Reference proteome</keyword>
<name>V5SHR7_9HYPH</name>
<evidence type="ECO:0000313" key="2">
    <source>
        <dbReference type="Proteomes" id="UP000018542"/>
    </source>
</evidence>
<evidence type="ECO:0000313" key="1">
    <source>
        <dbReference type="EMBL" id="AHB50401.1"/>
    </source>
</evidence>
<dbReference type="EMBL" id="CP006912">
    <property type="protein sequence ID" value="AHB50401.1"/>
    <property type="molecule type" value="Genomic_DNA"/>
</dbReference>
<sequence length="40" mass="4382">MLEGAARAFSDPMESDRTLSLFDETDDSRFGLIGSEAIMV</sequence>
<dbReference type="AlphaFoldDB" id="V5SHR7"/>
<dbReference type="STRING" id="1029756.W911_16065"/>